<gene>
    <name evidence="2" type="ORF">BCV19_16440</name>
</gene>
<dbReference type="EMBL" id="MCSW01000209">
    <property type="protein sequence ID" value="PMF18337.1"/>
    <property type="molecule type" value="Genomic_DNA"/>
</dbReference>
<evidence type="ECO:0000313" key="3">
    <source>
        <dbReference type="Proteomes" id="UP000235405"/>
    </source>
</evidence>
<accession>A0A2N7CA24</accession>
<protein>
    <recommendedName>
        <fullName evidence="4">TPR domain protein in aerotolerance operon</fullName>
    </recommendedName>
</protein>
<feature type="compositionally biased region" description="Polar residues" evidence="1">
    <location>
        <begin position="37"/>
        <end position="51"/>
    </location>
</feature>
<reference evidence="3" key="1">
    <citation type="submission" date="2016-07" db="EMBL/GenBank/DDBJ databases">
        <title>Nontailed viruses are major unrecognized killers of bacteria in the ocean.</title>
        <authorList>
            <person name="Kauffman K."/>
            <person name="Hussain F."/>
            <person name="Yang J."/>
            <person name="Arevalo P."/>
            <person name="Brown J."/>
            <person name="Cutler M."/>
            <person name="Kelly L."/>
            <person name="Polz M.F."/>
        </authorList>
    </citation>
    <scope>NUCLEOTIDE SEQUENCE [LARGE SCALE GENOMIC DNA]</scope>
    <source>
        <strain evidence="3">10N.286.54.F3</strain>
    </source>
</reference>
<feature type="region of interest" description="Disordered" evidence="1">
    <location>
        <begin position="1"/>
        <end position="93"/>
    </location>
</feature>
<evidence type="ECO:0000313" key="2">
    <source>
        <dbReference type="EMBL" id="PMF18337.1"/>
    </source>
</evidence>
<comment type="caution">
    <text evidence="2">The sequence shown here is derived from an EMBL/GenBank/DDBJ whole genome shotgun (WGS) entry which is preliminary data.</text>
</comment>
<dbReference type="Proteomes" id="UP000235405">
    <property type="component" value="Unassembled WGS sequence"/>
</dbReference>
<proteinExistence type="predicted"/>
<name>A0A2N7CA24_VIBSP</name>
<dbReference type="AlphaFoldDB" id="A0A2N7CA24"/>
<feature type="compositionally biased region" description="Basic and acidic residues" evidence="1">
    <location>
        <begin position="54"/>
        <end position="66"/>
    </location>
</feature>
<organism evidence="2 3">
    <name type="scientific">Vibrio splendidus</name>
    <dbReference type="NCBI Taxonomy" id="29497"/>
    <lineage>
        <taxon>Bacteria</taxon>
        <taxon>Pseudomonadati</taxon>
        <taxon>Pseudomonadota</taxon>
        <taxon>Gammaproteobacteria</taxon>
        <taxon>Vibrionales</taxon>
        <taxon>Vibrionaceae</taxon>
        <taxon>Vibrio</taxon>
    </lineage>
</organism>
<feature type="compositionally biased region" description="Polar residues" evidence="1">
    <location>
        <begin position="81"/>
        <end position="93"/>
    </location>
</feature>
<sequence length="93" mass="10185">MQQNKADQADKQSQDKGGLASQTAQAQEAAEEDTDSNAQQATAQVSGQPMSSDPDMRKLEQVESARDPSQLLKAQMILQARQKSAPNNQNKKW</sequence>
<evidence type="ECO:0008006" key="4">
    <source>
        <dbReference type="Google" id="ProtNLM"/>
    </source>
</evidence>
<evidence type="ECO:0000256" key="1">
    <source>
        <dbReference type="SAM" id="MobiDB-lite"/>
    </source>
</evidence>